<protein>
    <submittedName>
        <fullName evidence="2">Uncharacterized protein</fullName>
    </submittedName>
</protein>
<sequence length="118" mass="12704">MPASTAPTLCHFTSGLATPPSGTTDTVNVFTAELLRLLAASTPGDTFYHSRNPTLPSRSTTLTKVRSKVGSLFRLTTGCHAALLDSAPHILAHRDFTLDVEPDNEYECSSHAEKLHVL</sequence>
<evidence type="ECO:0000313" key="2">
    <source>
        <dbReference type="WBParaSite" id="Pan_g333.t1"/>
    </source>
</evidence>
<evidence type="ECO:0000313" key="1">
    <source>
        <dbReference type="Proteomes" id="UP000492821"/>
    </source>
</evidence>
<reference evidence="1" key="1">
    <citation type="journal article" date="2013" name="Genetics">
        <title>The draft genome and transcriptome of Panagrellus redivivus are shaped by the harsh demands of a free-living lifestyle.</title>
        <authorList>
            <person name="Srinivasan J."/>
            <person name="Dillman A.R."/>
            <person name="Macchietto M.G."/>
            <person name="Heikkinen L."/>
            <person name="Lakso M."/>
            <person name="Fracchia K.M."/>
            <person name="Antoshechkin I."/>
            <person name="Mortazavi A."/>
            <person name="Wong G."/>
            <person name="Sternberg P.W."/>
        </authorList>
    </citation>
    <scope>NUCLEOTIDE SEQUENCE [LARGE SCALE GENOMIC DNA]</scope>
    <source>
        <strain evidence="1">MT8872</strain>
    </source>
</reference>
<organism evidence="1 2">
    <name type="scientific">Panagrellus redivivus</name>
    <name type="common">Microworm</name>
    <dbReference type="NCBI Taxonomy" id="6233"/>
    <lineage>
        <taxon>Eukaryota</taxon>
        <taxon>Metazoa</taxon>
        <taxon>Ecdysozoa</taxon>
        <taxon>Nematoda</taxon>
        <taxon>Chromadorea</taxon>
        <taxon>Rhabditida</taxon>
        <taxon>Tylenchina</taxon>
        <taxon>Panagrolaimomorpha</taxon>
        <taxon>Panagrolaimoidea</taxon>
        <taxon>Panagrolaimidae</taxon>
        <taxon>Panagrellus</taxon>
    </lineage>
</organism>
<reference evidence="2" key="2">
    <citation type="submission" date="2020-10" db="UniProtKB">
        <authorList>
            <consortium name="WormBaseParasite"/>
        </authorList>
    </citation>
    <scope>IDENTIFICATION</scope>
</reference>
<accession>A0A7E4VTX3</accession>
<dbReference type="AlphaFoldDB" id="A0A7E4VTX3"/>
<proteinExistence type="predicted"/>
<dbReference type="WBParaSite" id="Pan_g333.t1">
    <property type="protein sequence ID" value="Pan_g333.t1"/>
    <property type="gene ID" value="Pan_g333"/>
</dbReference>
<name>A0A7E4VTX3_PANRE</name>
<dbReference type="Proteomes" id="UP000492821">
    <property type="component" value="Unassembled WGS sequence"/>
</dbReference>
<keyword evidence="1" id="KW-1185">Reference proteome</keyword>